<accession>A0A412MBX8</accession>
<dbReference type="SUPFAM" id="SSF55729">
    <property type="entry name" value="Acyl-CoA N-acyltransferases (Nat)"/>
    <property type="match status" value="1"/>
</dbReference>
<dbReference type="PROSITE" id="PS51186">
    <property type="entry name" value="GNAT"/>
    <property type="match status" value="1"/>
</dbReference>
<dbReference type="PANTHER" id="PTHR47504:SF5">
    <property type="entry name" value="RIGHT ORIGIN-BINDING PROTEIN"/>
    <property type="match status" value="1"/>
</dbReference>
<name>A0A412MBX8_9FIRM</name>
<evidence type="ECO:0000259" key="4">
    <source>
        <dbReference type="PROSITE" id="PS01124"/>
    </source>
</evidence>
<dbReference type="InterPro" id="IPR016181">
    <property type="entry name" value="Acyl_CoA_acyltransferase"/>
</dbReference>
<protein>
    <submittedName>
        <fullName evidence="6">Helix-turn-helix domain-containing protein</fullName>
    </submittedName>
</protein>
<dbReference type="PROSITE" id="PS00041">
    <property type="entry name" value="HTH_ARAC_FAMILY_1"/>
    <property type="match status" value="1"/>
</dbReference>
<gene>
    <name evidence="6" type="ORF">DWX53_13120</name>
</gene>
<evidence type="ECO:0000256" key="3">
    <source>
        <dbReference type="ARBA" id="ARBA00023163"/>
    </source>
</evidence>
<keyword evidence="2" id="KW-0238">DNA-binding</keyword>
<dbReference type="PROSITE" id="PS01124">
    <property type="entry name" value="HTH_ARAC_FAMILY_2"/>
    <property type="match status" value="1"/>
</dbReference>
<dbReference type="PANTHER" id="PTHR47504">
    <property type="entry name" value="RIGHT ORIGIN-BINDING PROTEIN"/>
    <property type="match status" value="1"/>
</dbReference>
<evidence type="ECO:0000313" key="7">
    <source>
        <dbReference type="Proteomes" id="UP000283630"/>
    </source>
</evidence>
<dbReference type="Pfam" id="PF12833">
    <property type="entry name" value="HTH_18"/>
    <property type="match status" value="1"/>
</dbReference>
<keyword evidence="3" id="KW-0804">Transcription</keyword>
<sequence length="284" mass="33375">MKKKSVIDIEAVISYIENNLDGKVELDTVARYVHYSKYYIHRMFTKTVGMTIHDYVVRRQLTEAAKLLVFSTKPIIEIAFICGYESQPAFTVAFKAMYKITPAEYRERQEFYPLQLRVTLHSKNVKINFSKSDIRLAKMEDISAWMELVRLVIDGYPNLNELEYIEKLKVCIEQRNALILEKQNTVVGVMAFSYDTGSIEFMGIHPQYRNKGIQKLFLDKLIEEYIPDREISTTTYRKHDRADTGYRNELMQLGFAERELLIEFGYPTQRFVRSDHIMEVKNSD</sequence>
<evidence type="ECO:0000313" key="6">
    <source>
        <dbReference type="EMBL" id="RGT07157.1"/>
    </source>
</evidence>
<dbReference type="Pfam" id="PF13673">
    <property type="entry name" value="Acetyltransf_10"/>
    <property type="match status" value="1"/>
</dbReference>
<dbReference type="PRINTS" id="PR00032">
    <property type="entry name" value="HTHARAC"/>
</dbReference>
<dbReference type="InterPro" id="IPR020449">
    <property type="entry name" value="Tscrpt_reg_AraC-type_HTH"/>
</dbReference>
<dbReference type="SUPFAM" id="SSF46689">
    <property type="entry name" value="Homeodomain-like"/>
    <property type="match status" value="2"/>
</dbReference>
<dbReference type="Gene3D" id="1.10.10.60">
    <property type="entry name" value="Homeodomain-like"/>
    <property type="match status" value="2"/>
</dbReference>
<dbReference type="InterPro" id="IPR000182">
    <property type="entry name" value="GNAT_dom"/>
</dbReference>
<dbReference type="InterPro" id="IPR009057">
    <property type="entry name" value="Homeodomain-like_sf"/>
</dbReference>
<proteinExistence type="predicted"/>
<reference evidence="6 7" key="1">
    <citation type="submission" date="2018-08" db="EMBL/GenBank/DDBJ databases">
        <title>A genome reference for cultivated species of the human gut microbiota.</title>
        <authorList>
            <person name="Zou Y."/>
            <person name="Xue W."/>
            <person name="Luo G."/>
        </authorList>
    </citation>
    <scope>NUCLEOTIDE SEQUENCE [LARGE SCALE GENOMIC DNA]</scope>
    <source>
        <strain evidence="6 7">AF19-4AC</strain>
    </source>
</reference>
<dbReference type="RefSeq" id="WP_021739023.1">
    <property type="nucleotide sequence ID" value="NZ_QRWH01000016.1"/>
</dbReference>
<dbReference type="GO" id="GO:0003700">
    <property type="term" value="F:DNA-binding transcription factor activity"/>
    <property type="evidence" value="ECO:0007669"/>
    <property type="project" value="InterPro"/>
</dbReference>
<dbReference type="InterPro" id="IPR018062">
    <property type="entry name" value="HTH_AraC-typ_CS"/>
</dbReference>
<dbReference type="Gene3D" id="3.40.630.30">
    <property type="match status" value="1"/>
</dbReference>
<dbReference type="Proteomes" id="UP000283630">
    <property type="component" value="Unassembled WGS sequence"/>
</dbReference>
<comment type="caution">
    <text evidence="6">The sequence shown here is derived from an EMBL/GenBank/DDBJ whole genome shotgun (WGS) entry which is preliminary data.</text>
</comment>
<dbReference type="EMBL" id="QRWH01000016">
    <property type="protein sequence ID" value="RGT07157.1"/>
    <property type="molecule type" value="Genomic_DNA"/>
</dbReference>
<dbReference type="SMART" id="SM00342">
    <property type="entry name" value="HTH_ARAC"/>
    <property type="match status" value="1"/>
</dbReference>
<feature type="domain" description="HTH araC/xylS-type" evidence="4">
    <location>
        <begin position="10"/>
        <end position="108"/>
    </location>
</feature>
<dbReference type="GO" id="GO:0016747">
    <property type="term" value="F:acyltransferase activity, transferring groups other than amino-acyl groups"/>
    <property type="evidence" value="ECO:0007669"/>
    <property type="project" value="InterPro"/>
</dbReference>
<dbReference type="AlphaFoldDB" id="A0A412MBX8"/>
<dbReference type="InterPro" id="IPR050959">
    <property type="entry name" value="MarA-like"/>
</dbReference>
<evidence type="ECO:0000256" key="1">
    <source>
        <dbReference type="ARBA" id="ARBA00023015"/>
    </source>
</evidence>
<evidence type="ECO:0000259" key="5">
    <source>
        <dbReference type="PROSITE" id="PS51186"/>
    </source>
</evidence>
<organism evidence="6 7">
    <name type="scientific">Dorea formicigenerans</name>
    <dbReference type="NCBI Taxonomy" id="39486"/>
    <lineage>
        <taxon>Bacteria</taxon>
        <taxon>Bacillati</taxon>
        <taxon>Bacillota</taxon>
        <taxon>Clostridia</taxon>
        <taxon>Lachnospirales</taxon>
        <taxon>Lachnospiraceae</taxon>
        <taxon>Dorea</taxon>
    </lineage>
</organism>
<dbReference type="GO" id="GO:0043565">
    <property type="term" value="F:sequence-specific DNA binding"/>
    <property type="evidence" value="ECO:0007669"/>
    <property type="project" value="InterPro"/>
</dbReference>
<feature type="domain" description="N-acetyltransferase" evidence="5">
    <location>
        <begin position="132"/>
        <end position="284"/>
    </location>
</feature>
<evidence type="ECO:0000256" key="2">
    <source>
        <dbReference type="ARBA" id="ARBA00023125"/>
    </source>
</evidence>
<dbReference type="InterPro" id="IPR018060">
    <property type="entry name" value="HTH_AraC"/>
</dbReference>
<keyword evidence="1" id="KW-0805">Transcription regulation</keyword>
<dbReference type="CDD" id="cd04301">
    <property type="entry name" value="NAT_SF"/>
    <property type="match status" value="1"/>
</dbReference>
<dbReference type="GeneID" id="42786458"/>